<dbReference type="STRING" id="448.Lery_1057"/>
<dbReference type="Proteomes" id="UP000054773">
    <property type="component" value="Unassembled WGS sequence"/>
</dbReference>
<keyword evidence="1" id="KW-0732">Signal</keyword>
<dbReference type="OrthoDB" id="5653145at2"/>
<evidence type="ECO:0000313" key="3">
    <source>
        <dbReference type="Proteomes" id="UP000054773"/>
    </source>
</evidence>
<reference evidence="2 3" key="1">
    <citation type="submission" date="2015-11" db="EMBL/GenBank/DDBJ databases">
        <title>Genomic analysis of 38 Legionella species identifies large and diverse effector repertoires.</title>
        <authorList>
            <person name="Burstein D."/>
            <person name="Amaro F."/>
            <person name="Zusman T."/>
            <person name="Lifshitz Z."/>
            <person name="Cohen O."/>
            <person name="Gilbert J.A."/>
            <person name="Pupko T."/>
            <person name="Shuman H.A."/>
            <person name="Segal G."/>
        </authorList>
    </citation>
    <scope>NUCLEOTIDE SEQUENCE [LARGE SCALE GENOMIC DNA]</scope>
    <source>
        <strain evidence="2 3">SE-32A-C8</strain>
    </source>
</reference>
<comment type="caution">
    <text evidence="2">The sequence shown here is derived from an EMBL/GenBank/DDBJ whole genome shotgun (WGS) entry which is preliminary data.</text>
</comment>
<gene>
    <name evidence="2" type="ORF">Lery_1057</name>
</gene>
<sequence length="111" mass="13360">MNAQYKKPRLLSMALTLAILLPFSFTEANAESRTATPTQSLPAGKQLAFYFMYNQGYYPPPAYIYYGPKHRYRYYWTGWQLIYWRHGIRCQQRCLINQWNGRIIQCERRCF</sequence>
<feature type="chain" id="PRO_5006913296" evidence="1">
    <location>
        <begin position="31"/>
        <end position="111"/>
    </location>
</feature>
<evidence type="ECO:0000313" key="2">
    <source>
        <dbReference type="EMBL" id="KTC98003.1"/>
    </source>
</evidence>
<dbReference type="RefSeq" id="WP_058526220.1">
    <property type="nucleotide sequence ID" value="NZ_CAAAHY010000002.1"/>
</dbReference>
<dbReference type="AlphaFoldDB" id="A0A0W0TQP7"/>
<dbReference type="PATRIC" id="fig|448.7.peg.1111"/>
<protein>
    <submittedName>
        <fullName evidence="2">Uncharacterized protein</fullName>
    </submittedName>
</protein>
<evidence type="ECO:0000256" key="1">
    <source>
        <dbReference type="SAM" id="SignalP"/>
    </source>
</evidence>
<organism evidence="2 3">
    <name type="scientific">Legionella erythra</name>
    <dbReference type="NCBI Taxonomy" id="448"/>
    <lineage>
        <taxon>Bacteria</taxon>
        <taxon>Pseudomonadati</taxon>
        <taxon>Pseudomonadota</taxon>
        <taxon>Gammaproteobacteria</taxon>
        <taxon>Legionellales</taxon>
        <taxon>Legionellaceae</taxon>
        <taxon>Legionella</taxon>
    </lineage>
</organism>
<accession>A0A0W0TQP7</accession>
<feature type="signal peptide" evidence="1">
    <location>
        <begin position="1"/>
        <end position="30"/>
    </location>
</feature>
<proteinExistence type="predicted"/>
<dbReference type="EMBL" id="LNYA01000023">
    <property type="protein sequence ID" value="KTC98003.1"/>
    <property type="molecule type" value="Genomic_DNA"/>
</dbReference>
<name>A0A0W0TQP7_LEGER</name>
<keyword evidence="3" id="KW-1185">Reference proteome</keyword>